<gene>
    <name evidence="1" type="ORF">GNY06_09080</name>
</gene>
<dbReference type="AlphaFoldDB" id="A0A845PV42"/>
<accession>A0A845PV42</accession>
<evidence type="ECO:0000313" key="2">
    <source>
        <dbReference type="Proteomes" id="UP000553459"/>
    </source>
</evidence>
<dbReference type="Proteomes" id="UP000553459">
    <property type="component" value="Unassembled WGS sequence"/>
</dbReference>
<sequence length="48" mass="5780">MDRSRSLIFLENPESASIAYFRNYVISLCLEETMRNPWMALSIDYYLR</sequence>
<organism evidence="1 2">
    <name type="scientific">Elizabethkingia argenteiflava</name>
    <dbReference type="NCBI Taxonomy" id="2681556"/>
    <lineage>
        <taxon>Bacteria</taxon>
        <taxon>Pseudomonadati</taxon>
        <taxon>Bacteroidota</taxon>
        <taxon>Flavobacteriia</taxon>
        <taxon>Flavobacteriales</taxon>
        <taxon>Weeksellaceae</taxon>
        <taxon>Elizabethkingia</taxon>
    </lineage>
</organism>
<proteinExistence type="predicted"/>
<dbReference type="EMBL" id="JAAABJ010000545">
    <property type="protein sequence ID" value="NAW51525.1"/>
    <property type="molecule type" value="Genomic_DNA"/>
</dbReference>
<protein>
    <submittedName>
        <fullName evidence="1">Uncharacterized protein</fullName>
    </submittedName>
</protein>
<keyword evidence="2" id="KW-1185">Reference proteome</keyword>
<reference evidence="1 2" key="1">
    <citation type="submission" date="2019-11" db="EMBL/GenBank/DDBJ databases">
        <title>Characterization of Elizabethkingia argenteiflava sp. nov., isolated from inner surface of Soybean Pods.</title>
        <authorList>
            <person name="Mo S."/>
        </authorList>
    </citation>
    <scope>NUCLEOTIDE SEQUENCE [LARGE SCALE GENOMIC DNA]</scope>
    <source>
        <strain evidence="1 2">YB22</strain>
    </source>
</reference>
<comment type="caution">
    <text evidence="1">The sequence shown here is derived from an EMBL/GenBank/DDBJ whole genome shotgun (WGS) entry which is preliminary data.</text>
</comment>
<name>A0A845PV42_9FLAO</name>
<evidence type="ECO:0000313" key="1">
    <source>
        <dbReference type="EMBL" id="NAW51525.1"/>
    </source>
</evidence>